<keyword evidence="3" id="KW-0396">Initiation factor</keyword>
<feature type="compositionally biased region" description="Low complexity" evidence="1">
    <location>
        <begin position="80"/>
        <end position="121"/>
    </location>
</feature>
<dbReference type="InterPro" id="IPR006847">
    <property type="entry name" value="IF2_N"/>
</dbReference>
<dbReference type="Gene3D" id="1.10.10.2480">
    <property type="match status" value="1"/>
</dbReference>
<feature type="compositionally biased region" description="Low complexity" evidence="1">
    <location>
        <begin position="171"/>
        <end position="188"/>
    </location>
</feature>
<feature type="domain" description="Translation initiation factor IF-2 N-terminal" evidence="2">
    <location>
        <begin position="1"/>
        <end position="53"/>
    </location>
</feature>
<comment type="caution">
    <text evidence="3">The sequence shown here is derived from an EMBL/GenBank/DDBJ whole genome shotgun (WGS) entry which is preliminary data.</text>
</comment>
<organism evidence="3 4">
    <name type="scientific">Pyxidicoccus fallax</name>
    <dbReference type="NCBI Taxonomy" id="394095"/>
    <lineage>
        <taxon>Bacteria</taxon>
        <taxon>Pseudomonadati</taxon>
        <taxon>Myxococcota</taxon>
        <taxon>Myxococcia</taxon>
        <taxon>Myxococcales</taxon>
        <taxon>Cystobacterineae</taxon>
        <taxon>Myxococcaceae</taxon>
        <taxon>Pyxidicoccus</taxon>
    </lineage>
</organism>
<feature type="region of interest" description="Disordered" evidence="1">
    <location>
        <begin position="57"/>
        <end position="188"/>
    </location>
</feature>
<accession>A0A848M034</accession>
<dbReference type="EMBL" id="JABBJJ010000624">
    <property type="protein sequence ID" value="NMO23466.1"/>
    <property type="molecule type" value="Genomic_DNA"/>
</dbReference>
<reference evidence="3 4" key="1">
    <citation type="submission" date="2020-04" db="EMBL/GenBank/DDBJ databases">
        <title>Draft genome of Pyxidicoccus fallax type strain.</title>
        <authorList>
            <person name="Whitworth D.E."/>
        </authorList>
    </citation>
    <scope>NUCLEOTIDE SEQUENCE [LARGE SCALE GENOMIC DNA]</scope>
    <source>
        <strain evidence="3 4">DSM 14698</strain>
    </source>
</reference>
<feature type="non-terminal residue" evidence="3">
    <location>
        <position position="188"/>
    </location>
</feature>
<dbReference type="RefSeq" id="WP_211194791.1">
    <property type="nucleotide sequence ID" value="NZ_JABBJJ010000624.1"/>
</dbReference>
<evidence type="ECO:0000259" key="2">
    <source>
        <dbReference type="Pfam" id="PF04760"/>
    </source>
</evidence>
<feature type="compositionally biased region" description="Low complexity" evidence="1">
    <location>
        <begin position="150"/>
        <end position="161"/>
    </location>
</feature>
<dbReference type="Pfam" id="PF04760">
    <property type="entry name" value="IF2_N"/>
    <property type="match status" value="1"/>
</dbReference>
<proteinExistence type="predicted"/>
<keyword evidence="4" id="KW-1185">Reference proteome</keyword>
<dbReference type="Proteomes" id="UP000518300">
    <property type="component" value="Unassembled WGS sequence"/>
</dbReference>
<protein>
    <submittedName>
        <fullName evidence="3">Translation initiation factor IF-2</fullName>
    </submittedName>
</protein>
<evidence type="ECO:0000313" key="4">
    <source>
        <dbReference type="Proteomes" id="UP000518300"/>
    </source>
</evidence>
<sequence length="188" mass="19054">MSKKRVHEIAKELKGHGIELDNKEVVNELAALGYDVKSHSSSLDDDQATAAVQKILDKRKPKQAAPPVTAKGFVVRRKVGAPSGGASADSGGDGQQAADMSASEASAQAAEAPAQVAAPVVEEPPRAPVVETPPPAVQAPQTPPAPVEPPRAAAEPSRPVEAAPPAPEAPAPVAATPQQPAPVAEAPK</sequence>
<gene>
    <name evidence="3" type="ORF">HG543_52725</name>
</gene>
<keyword evidence="3" id="KW-0648">Protein biosynthesis</keyword>
<dbReference type="AlphaFoldDB" id="A0A848M034"/>
<name>A0A848M034_9BACT</name>
<feature type="compositionally biased region" description="Pro residues" evidence="1">
    <location>
        <begin position="131"/>
        <end position="149"/>
    </location>
</feature>
<dbReference type="GO" id="GO:0003743">
    <property type="term" value="F:translation initiation factor activity"/>
    <property type="evidence" value="ECO:0007669"/>
    <property type="project" value="UniProtKB-KW"/>
</dbReference>
<evidence type="ECO:0000313" key="3">
    <source>
        <dbReference type="EMBL" id="NMO23466.1"/>
    </source>
</evidence>
<evidence type="ECO:0000256" key="1">
    <source>
        <dbReference type="SAM" id="MobiDB-lite"/>
    </source>
</evidence>